<dbReference type="SMART" id="SM00184">
    <property type="entry name" value="RING"/>
    <property type="match status" value="1"/>
</dbReference>
<dbReference type="Gene3D" id="3.30.40.10">
    <property type="entry name" value="Zinc/RING finger domain, C3HC4 (zinc finger)"/>
    <property type="match status" value="1"/>
</dbReference>
<keyword evidence="6" id="KW-0833">Ubl conjugation pathway</keyword>
<evidence type="ECO:0000256" key="9">
    <source>
        <dbReference type="SAM" id="MobiDB-lite"/>
    </source>
</evidence>
<keyword evidence="5 8" id="KW-0863">Zinc-finger</keyword>
<reference evidence="11" key="1">
    <citation type="submission" date="2020-02" db="EMBL/GenBank/DDBJ databases">
        <authorList>
            <person name="Scholz U."/>
            <person name="Mascher M."/>
            <person name="Fiebig A."/>
        </authorList>
    </citation>
    <scope>NUCLEOTIDE SEQUENCE</scope>
</reference>
<dbReference type="PANTHER" id="PTHR22937:SF122">
    <property type="entry name" value="RING-TYPE E3 UBIQUITIN TRANSFERASE"/>
    <property type="match status" value="1"/>
</dbReference>
<dbReference type="Proteomes" id="UP000663760">
    <property type="component" value="Chromosome 17"/>
</dbReference>
<keyword evidence="3" id="KW-0808">Transferase</keyword>
<keyword evidence="12" id="KW-1185">Reference proteome</keyword>
<feature type="region of interest" description="Disordered" evidence="9">
    <location>
        <begin position="1"/>
        <end position="42"/>
    </location>
</feature>
<feature type="compositionally biased region" description="Basic residues" evidence="9">
    <location>
        <begin position="88"/>
        <end position="115"/>
    </location>
</feature>
<evidence type="ECO:0000256" key="5">
    <source>
        <dbReference type="ARBA" id="ARBA00022771"/>
    </source>
</evidence>
<sequence length="354" mass="38648">MAEAAEEGGGGGGTRRLRRLLRQPRESGYAGQDRPLLIPPPARKDGFASAALLRGLGCSSAAAAQAYAPSSAAAVVRSSADWQAKPASCRRKKIKAPWKKARDRQRHPSSAHPRRNSAGGTELWCAPGVAFAASADDSVDCVVSQQPPMLPPAGSRGGRAADGDRIARERTCIERRGGRRLEQLSSFLNSLPDSTDELPNFRSDQMPSGHRRRLPNCRIPHGGLEEIMMLQSRLLLGGMDIYDQYQDLRLDVDNMSYEELLELGDKIGYVSTGLREEEIFQCLRKTRQSVFGGPPVGPNHRAVEKTCSICQEEYEAGDELGKLPCGHCYHMLCIRQWLLHKNACPVCKSAASTG</sequence>
<dbReference type="InterPro" id="IPR001841">
    <property type="entry name" value="Znf_RING"/>
</dbReference>
<evidence type="ECO:0000259" key="10">
    <source>
        <dbReference type="PROSITE" id="PS50089"/>
    </source>
</evidence>
<name>A0A7I8LJZ3_SPIIN</name>
<feature type="region of interest" description="Disordered" evidence="9">
    <location>
        <begin position="86"/>
        <end position="119"/>
    </location>
</feature>
<evidence type="ECO:0000256" key="8">
    <source>
        <dbReference type="PROSITE-ProRule" id="PRU00175"/>
    </source>
</evidence>
<dbReference type="SUPFAM" id="SSF57850">
    <property type="entry name" value="RING/U-box"/>
    <property type="match status" value="1"/>
</dbReference>
<evidence type="ECO:0000256" key="2">
    <source>
        <dbReference type="ARBA" id="ARBA00012483"/>
    </source>
</evidence>
<gene>
    <name evidence="11" type="ORF">SI8410_17021035</name>
</gene>
<comment type="catalytic activity">
    <reaction evidence="1">
        <text>S-ubiquitinyl-[E2 ubiquitin-conjugating enzyme]-L-cysteine + [acceptor protein]-L-lysine = [E2 ubiquitin-conjugating enzyme]-L-cysteine + N(6)-ubiquitinyl-[acceptor protein]-L-lysine.</text>
        <dbReference type="EC" id="2.3.2.27"/>
    </reaction>
</comment>
<keyword evidence="7" id="KW-0862">Zinc</keyword>
<evidence type="ECO:0000256" key="6">
    <source>
        <dbReference type="ARBA" id="ARBA00022786"/>
    </source>
</evidence>
<dbReference type="EMBL" id="LR746280">
    <property type="protein sequence ID" value="CAA7410357.1"/>
    <property type="molecule type" value="Genomic_DNA"/>
</dbReference>
<dbReference type="GO" id="GO:0008270">
    <property type="term" value="F:zinc ion binding"/>
    <property type="evidence" value="ECO:0007669"/>
    <property type="project" value="UniProtKB-KW"/>
</dbReference>
<feature type="domain" description="RING-type" evidence="10">
    <location>
        <begin position="307"/>
        <end position="348"/>
    </location>
</feature>
<evidence type="ECO:0000256" key="3">
    <source>
        <dbReference type="ARBA" id="ARBA00022679"/>
    </source>
</evidence>
<dbReference type="InterPro" id="IPR013083">
    <property type="entry name" value="Znf_RING/FYVE/PHD"/>
</dbReference>
<evidence type="ECO:0000313" key="12">
    <source>
        <dbReference type="Proteomes" id="UP000663760"/>
    </source>
</evidence>
<evidence type="ECO:0000313" key="11">
    <source>
        <dbReference type="EMBL" id="CAA7410357.1"/>
    </source>
</evidence>
<dbReference type="EC" id="2.3.2.27" evidence="2"/>
<dbReference type="Pfam" id="PF13639">
    <property type="entry name" value="zf-RING_2"/>
    <property type="match status" value="1"/>
</dbReference>
<keyword evidence="4" id="KW-0479">Metal-binding</keyword>
<dbReference type="PROSITE" id="PS50089">
    <property type="entry name" value="ZF_RING_2"/>
    <property type="match status" value="1"/>
</dbReference>
<dbReference type="PANTHER" id="PTHR22937">
    <property type="entry name" value="E3 UBIQUITIN-PROTEIN LIGASE RNF165"/>
    <property type="match status" value="1"/>
</dbReference>
<feature type="region of interest" description="Disordered" evidence="9">
    <location>
        <begin position="192"/>
        <end position="216"/>
    </location>
</feature>
<evidence type="ECO:0000256" key="1">
    <source>
        <dbReference type="ARBA" id="ARBA00000900"/>
    </source>
</evidence>
<evidence type="ECO:0000256" key="7">
    <source>
        <dbReference type="ARBA" id="ARBA00022833"/>
    </source>
</evidence>
<proteinExistence type="predicted"/>
<evidence type="ECO:0000256" key="4">
    <source>
        <dbReference type="ARBA" id="ARBA00022723"/>
    </source>
</evidence>
<dbReference type="GO" id="GO:0061630">
    <property type="term" value="F:ubiquitin protein ligase activity"/>
    <property type="evidence" value="ECO:0007669"/>
    <property type="project" value="UniProtKB-EC"/>
</dbReference>
<protein>
    <recommendedName>
        <fullName evidence="2">RING-type E3 ubiquitin transferase</fullName>
        <ecNumber evidence="2">2.3.2.27</ecNumber>
    </recommendedName>
</protein>
<dbReference type="OrthoDB" id="8062037at2759"/>
<dbReference type="AlphaFoldDB" id="A0A7I8LJZ3"/>
<dbReference type="InterPro" id="IPR045191">
    <property type="entry name" value="MBR1/2-like"/>
</dbReference>
<organism evidence="11 12">
    <name type="scientific">Spirodela intermedia</name>
    <name type="common">Intermediate duckweed</name>
    <dbReference type="NCBI Taxonomy" id="51605"/>
    <lineage>
        <taxon>Eukaryota</taxon>
        <taxon>Viridiplantae</taxon>
        <taxon>Streptophyta</taxon>
        <taxon>Embryophyta</taxon>
        <taxon>Tracheophyta</taxon>
        <taxon>Spermatophyta</taxon>
        <taxon>Magnoliopsida</taxon>
        <taxon>Liliopsida</taxon>
        <taxon>Araceae</taxon>
        <taxon>Lemnoideae</taxon>
        <taxon>Spirodela</taxon>
    </lineage>
</organism>
<accession>A0A7I8LJZ3</accession>